<accession>U6MB05</accession>
<dbReference type="Proteomes" id="UP000030763">
    <property type="component" value="Unassembled WGS sequence"/>
</dbReference>
<dbReference type="EMBL" id="HG720654">
    <property type="protein sequence ID" value="CDJ59649.1"/>
    <property type="molecule type" value="Genomic_DNA"/>
</dbReference>
<evidence type="ECO:0000313" key="2">
    <source>
        <dbReference type="EMBL" id="CDJ59649.1"/>
    </source>
</evidence>
<feature type="region of interest" description="Disordered" evidence="1">
    <location>
        <begin position="1"/>
        <end position="54"/>
    </location>
</feature>
<dbReference type="AlphaFoldDB" id="U6MB05"/>
<feature type="region of interest" description="Disordered" evidence="1">
    <location>
        <begin position="79"/>
        <end position="103"/>
    </location>
</feature>
<proteinExistence type="predicted"/>
<dbReference type="GeneID" id="25339827"/>
<reference evidence="2" key="2">
    <citation type="submission" date="2013-10" db="EMBL/GenBank/DDBJ databases">
        <authorList>
            <person name="Aslett M."/>
        </authorList>
    </citation>
    <scope>NUCLEOTIDE SEQUENCE [LARGE SCALE GENOMIC DNA]</scope>
    <source>
        <strain evidence="2">Weybridge</strain>
    </source>
</reference>
<gene>
    <name evidence="2" type="ORF">EMWEY_00058410</name>
</gene>
<feature type="compositionally biased region" description="Basic and acidic residues" evidence="1">
    <location>
        <begin position="1"/>
        <end position="11"/>
    </location>
</feature>
<dbReference type="OrthoDB" id="354702at2759"/>
<dbReference type="OMA" id="HTEAPFI"/>
<evidence type="ECO:0000256" key="1">
    <source>
        <dbReference type="SAM" id="MobiDB-lite"/>
    </source>
</evidence>
<evidence type="ECO:0000313" key="3">
    <source>
        <dbReference type="Proteomes" id="UP000030763"/>
    </source>
</evidence>
<feature type="compositionally biased region" description="Low complexity" evidence="1">
    <location>
        <begin position="12"/>
        <end position="49"/>
    </location>
</feature>
<name>U6MB05_EIMMA</name>
<dbReference type="RefSeq" id="XP_013336296.1">
    <property type="nucleotide sequence ID" value="XM_013480842.1"/>
</dbReference>
<dbReference type="VEuPathDB" id="ToxoDB:EMWEY_00058410"/>
<reference evidence="2" key="1">
    <citation type="submission" date="2013-10" db="EMBL/GenBank/DDBJ databases">
        <title>Genomic analysis of the causative agents of coccidiosis in chickens.</title>
        <authorList>
            <person name="Reid A.J."/>
            <person name="Blake D."/>
            <person name="Billington K."/>
            <person name="Browne H."/>
            <person name="Dunn M."/>
            <person name="Hung S."/>
            <person name="Kawahara F."/>
            <person name="Miranda-Saavedra D."/>
            <person name="Mourier T."/>
            <person name="Nagra H."/>
            <person name="Otto T.D."/>
            <person name="Rawlings N."/>
            <person name="Sanchez A."/>
            <person name="Sanders M."/>
            <person name="Subramaniam C."/>
            <person name="Tay Y."/>
            <person name="Dear P."/>
            <person name="Doerig C."/>
            <person name="Gruber A."/>
            <person name="Parkinson J."/>
            <person name="Shirley M."/>
            <person name="Wan K.L."/>
            <person name="Berriman M."/>
            <person name="Tomley F."/>
            <person name="Pain A."/>
        </authorList>
    </citation>
    <scope>NUCLEOTIDE SEQUENCE [LARGE SCALE GENOMIC DNA]</scope>
    <source>
        <strain evidence="2">Weybridge</strain>
    </source>
</reference>
<keyword evidence="3" id="KW-1185">Reference proteome</keyword>
<protein>
    <submittedName>
        <fullName evidence="2">Uncharacterized protein</fullName>
    </submittedName>
</protein>
<organism evidence="2 3">
    <name type="scientific">Eimeria maxima</name>
    <name type="common">Coccidian parasite</name>
    <dbReference type="NCBI Taxonomy" id="5804"/>
    <lineage>
        <taxon>Eukaryota</taxon>
        <taxon>Sar</taxon>
        <taxon>Alveolata</taxon>
        <taxon>Apicomplexa</taxon>
        <taxon>Conoidasida</taxon>
        <taxon>Coccidia</taxon>
        <taxon>Eucoccidiorida</taxon>
        <taxon>Eimeriorina</taxon>
        <taxon>Eimeriidae</taxon>
        <taxon>Eimeria</taxon>
    </lineage>
</organism>
<sequence>MPGESSSEKPEAAAAAAPAPGAAGAARPTPDGASSAGETAAAAEATTATGGEGTGSLLLPHILGLSKSGRRGLSPLQELERQQQRGAAGSQVEAPASSNGSSNHRRYLSFAERQRLLNSAPPPWFPMLLALGMVCFFSISLSGIEGDRELLKLLQERAEIPFTPHEAEEATPRFSFSATEAEAAAAEQDKSLLRQTQDLLAIDSADQQQELEWLEERITLSDMLLKPVDYKTLLEEAPADLLPIIKALLQRAKLLKQQQQQQRQQHLSLSGRSKAAAMLQEDLVAAAELTILYRMLLAGAANNKLTPQQQQRLQQLESVLHAVGSKRLKEEWKEAVLSSRYFPDVHDQQLYSRIITIAAAAFDDLMQCIALQQQAGSATAAGGTETERAIAAATEKQIKKHSWRLTTARLELQRLLEAAKFPQQIAEAFKTE</sequence>